<protein>
    <recommendedName>
        <fullName evidence="3">Response regulatory domain-containing protein</fullName>
    </recommendedName>
</protein>
<accession>A0A1T2YCF5</accession>
<dbReference type="AlphaFoldDB" id="A0A1T2YCF5"/>
<name>A0A1T2YCF5_PSEFL</name>
<organism evidence="1 2">
    <name type="scientific">Pseudomonas fluorescens</name>
    <dbReference type="NCBI Taxonomy" id="294"/>
    <lineage>
        <taxon>Bacteria</taxon>
        <taxon>Pseudomonadati</taxon>
        <taxon>Pseudomonadota</taxon>
        <taxon>Gammaproteobacteria</taxon>
        <taxon>Pseudomonadales</taxon>
        <taxon>Pseudomonadaceae</taxon>
        <taxon>Pseudomonas</taxon>
    </lineage>
</organism>
<dbReference type="Gene3D" id="3.40.50.2300">
    <property type="match status" value="1"/>
</dbReference>
<evidence type="ECO:0000313" key="1">
    <source>
        <dbReference type="EMBL" id="OPA89782.1"/>
    </source>
</evidence>
<evidence type="ECO:0000313" key="2">
    <source>
        <dbReference type="Proteomes" id="UP000190965"/>
    </source>
</evidence>
<dbReference type="Proteomes" id="UP000190965">
    <property type="component" value="Unassembled WGS sequence"/>
</dbReference>
<gene>
    <name evidence="1" type="ORF">BFW87_22195</name>
</gene>
<dbReference type="SUPFAM" id="SSF52172">
    <property type="entry name" value="CheY-like"/>
    <property type="match status" value="1"/>
</dbReference>
<dbReference type="RefSeq" id="WP_078741855.1">
    <property type="nucleotide sequence ID" value="NZ_MSDF01000031.1"/>
</dbReference>
<evidence type="ECO:0008006" key="3">
    <source>
        <dbReference type="Google" id="ProtNLM"/>
    </source>
</evidence>
<reference evidence="1 2" key="1">
    <citation type="submission" date="2016-12" db="EMBL/GenBank/DDBJ databases">
        <title>Draft genome sequences of seven strains of Pseudomonas fluorescens that produce 4-formylaminooxyvinylglycine.</title>
        <authorList>
            <person name="Okrent R.A."/>
            <person name="Manning V.A."/>
            <person name="Trippe K.M."/>
        </authorList>
    </citation>
    <scope>NUCLEOTIDE SEQUENCE [LARGE SCALE GENOMIC DNA]</scope>
    <source>
        <strain evidence="1 2">P5A</strain>
    </source>
</reference>
<proteinExistence type="predicted"/>
<comment type="caution">
    <text evidence="1">The sequence shown here is derived from an EMBL/GenBank/DDBJ whole genome shotgun (WGS) entry which is preliminary data.</text>
</comment>
<sequence>MRFLIVESDGHVRRRLLQSLSGKGCLVDMVFNMEDAFILFERFTYSVIIIGSGFSDHCTGAMLRAVRGSASMRSILMRTANASVAMHSPVLEADGYLDVTLCEEQMSAVWAALARGKAPV</sequence>
<dbReference type="InterPro" id="IPR011006">
    <property type="entry name" value="CheY-like_superfamily"/>
</dbReference>
<dbReference type="EMBL" id="MSDF01000031">
    <property type="protein sequence ID" value="OPA89782.1"/>
    <property type="molecule type" value="Genomic_DNA"/>
</dbReference>